<comment type="caution">
    <text evidence="8">The sequence shown here is derived from an EMBL/GenBank/DDBJ whole genome shotgun (WGS) entry which is preliminary data.</text>
</comment>
<evidence type="ECO:0000256" key="5">
    <source>
        <dbReference type="ARBA" id="ARBA00023136"/>
    </source>
</evidence>
<dbReference type="InterPro" id="IPR045063">
    <property type="entry name" value="Dynamin_N"/>
</dbReference>
<name>W2CVV9_9BACT</name>
<dbReference type="PATRIC" id="fig|1411915.3.peg.1946"/>
<feature type="domain" description="Dynamin N-terminal" evidence="7">
    <location>
        <begin position="268"/>
        <end position="427"/>
    </location>
</feature>
<evidence type="ECO:0000313" key="9">
    <source>
        <dbReference type="Proteomes" id="UP000034980"/>
    </source>
</evidence>
<gene>
    <name evidence="8" type="ORF">T235_16170</name>
</gene>
<sequence length="641" mass="73091">MEMYLYILAGFLVGVLCANLFRHRKKAKNKEAGNAAQDASKQELIAARNENEHITASAEYLKSELQQAQQRLKEIEANVLSSADDRTKALIQQKDDAYNVAVKDFEQQVHTLRKELTQSENERQELSDRLKTMKRKVEDLEDELEDSESLKKQLKQQIKESEKLSEAKQQIERKYQEAIDEKNEYEARWKRRGDAINFVSNILSARLDDKGERSSKKLNLVDQVAAFIKDDFTLLMRENNRLVNHNRTELERFVANQKKMWIKGKTTIAFIGEFSSGKTSIVNRILTAGNPKAISLPTSSKATTAIPTYISGNPNAEEADYTFIAPDESRKSIRGKMVEEMSKETLDEVRGMDQLIKYVVREERNANLSNLSILDTPGFSSNDAKDKERTLEVVNECDALFWVVDVNSGAINQSSLTVIKEKLEKPLYIIVNKADSKAKSEVDKVVRKIGETLRSKGVPIQGIIPFSKNEDIQQIMNVIHSIKKNEPVNNYFEIAQKDLKDLEQEISENREAKRTQLHESEMQIESDEDDLDHILNRLFDCCKEMSKLPQRKEAFLGLGSNKYVMTEEEASNFFGLLYSIALDTDEQESLISILASRIVSLKENALICGRASTEVSDLAEKSTRVRQGKEQFNKLINDLSR</sequence>
<keyword evidence="3" id="KW-0378">Hydrolase</keyword>
<dbReference type="GO" id="GO:0005525">
    <property type="term" value="F:GTP binding"/>
    <property type="evidence" value="ECO:0007669"/>
    <property type="project" value="UniProtKB-KW"/>
</dbReference>
<accession>W2CVV9</accession>
<keyword evidence="5" id="KW-0472">Membrane</keyword>
<dbReference type="InterPro" id="IPR027094">
    <property type="entry name" value="Mitofusin_fam"/>
</dbReference>
<proteinExistence type="predicted"/>
<comment type="subcellular location">
    <subcellularLocation>
        <location evidence="1">Membrane</location>
    </subcellularLocation>
</comment>
<protein>
    <recommendedName>
        <fullName evidence="7">Dynamin N-terminal domain-containing protein</fullName>
    </recommendedName>
</protein>
<dbReference type="PANTHER" id="PTHR10465:SF0">
    <property type="entry name" value="SARCALUMENIN"/>
    <property type="match status" value="1"/>
</dbReference>
<evidence type="ECO:0000256" key="2">
    <source>
        <dbReference type="ARBA" id="ARBA00022741"/>
    </source>
</evidence>
<keyword evidence="6" id="KW-0175">Coiled coil</keyword>
<evidence type="ECO:0000256" key="4">
    <source>
        <dbReference type="ARBA" id="ARBA00023134"/>
    </source>
</evidence>
<keyword evidence="4" id="KW-0342">GTP-binding</keyword>
<evidence type="ECO:0000256" key="1">
    <source>
        <dbReference type="ARBA" id="ARBA00004370"/>
    </source>
</evidence>
<dbReference type="GO" id="GO:0003924">
    <property type="term" value="F:GTPase activity"/>
    <property type="evidence" value="ECO:0007669"/>
    <property type="project" value="InterPro"/>
</dbReference>
<evidence type="ECO:0000313" key="8">
    <source>
        <dbReference type="EMBL" id="ETK11295.1"/>
    </source>
</evidence>
<dbReference type="Proteomes" id="UP000034980">
    <property type="component" value="Unassembled WGS sequence"/>
</dbReference>
<evidence type="ECO:0000256" key="3">
    <source>
        <dbReference type="ARBA" id="ARBA00022801"/>
    </source>
</evidence>
<evidence type="ECO:0000256" key="6">
    <source>
        <dbReference type="SAM" id="Coils"/>
    </source>
</evidence>
<dbReference type="GO" id="GO:0016020">
    <property type="term" value="C:membrane"/>
    <property type="evidence" value="ECO:0007669"/>
    <property type="project" value="UniProtKB-SubCell"/>
</dbReference>
<dbReference type="SUPFAM" id="SSF52540">
    <property type="entry name" value="P-loop containing nucleoside triphosphate hydrolases"/>
    <property type="match status" value="1"/>
</dbReference>
<reference evidence="8 9" key="1">
    <citation type="submission" date="2013-11" db="EMBL/GenBank/DDBJ databases">
        <title>Single cell genomics of uncultured Tannerella BU063 (oral taxon 286).</title>
        <authorList>
            <person name="Beall C.J."/>
            <person name="Campbell A.G."/>
            <person name="Griffen A.L."/>
            <person name="Podar M."/>
            <person name="Leys E.J."/>
        </authorList>
    </citation>
    <scope>NUCLEOTIDE SEQUENCE [LARGE SCALE GENOMIC DNA]</scope>
    <source>
        <strain evidence="8">Cell 8/11</strain>
    </source>
</reference>
<feature type="coiled-coil region" evidence="6">
    <location>
        <begin position="51"/>
        <end position="188"/>
    </location>
</feature>
<dbReference type="EMBL" id="AYYF01001581">
    <property type="protein sequence ID" value="ETK11295.1"/>
    <property type="molecule type" value="Genomic_DNA"/>
</dbReference>
<feature type="coiled-coil region" evidence="6">
    <location>
        <begin position="492"/>
        <end position="519"/>
    </location>
</feature>
<dbReference type="InterPro" id="IPR027417">
    <property type="entry name" value="P-loop_NTPase"/>
</dbReference>
<dbReference type="PANTHER" id="PTHR10465">
    <property type="entry name" value="TRANSMEMBRANE GTPASE FZO1"/>
    <property type="match status" value="1"/>
</dbReference>
<dbReference type="Pfam" id="PF00350">
    <property type="entry name" value="Dynamin_N"/>
    <property type="match status" value="1"/>
</dbReference>
<keyword evidence="2" id="KW-0547">Nucleotide-binding</keyword>
<evidence type="ECO:0000259" key="7">
    <source>
        <dbReference type="Pfam" id="PF00350"/>
    </source>
</evidence>
<dbReference type="AlphaFoldDB" id="W2CVV9"/>
<dbReference type="Gene3D" id="3.40.50.300">
    <property type="entry name" value="P-loop containing nucleotide triphosphate hydrolases"/>
    <property type="match status" value="1"/>
</dbReference>
<organism evidence="8 9">
    <name type="scientific">Tannerella sp. oral taxon BU063 isolate Cell 8/11</name>
    <dbReference type="NCBI Taxonomy" id="1411915"/>
    <lineage>
        <taxon>Bacteria</taxon>
        <taxon>Pseudomonadati</taxon>
        <taxon>Bacteroidota</taxon>
        <taxon>Bacteroidia</taxon>
        <taxon>Bacteroidales</taxon>
        <taxon>Tannerellaceae</taxon>
        <taxon>Tannerella</taxon>
    </lineage>
</organism>